<dbReference type="Pfam" id="PF06097">
    <property type="entry name" value="DUF945"/>
    <property type="match status" value="1"/>
</dbReference>
<sequence>MKKPIIVGLVAVAAVAGGLPYASGYLAESQTRQSLVDLNSRSPYGKMEIVKYERGYKATYAEYKWVTNPELEQDLPIGEVVIGCDGVHNMLSFDYSCTLKNMGLQDEQIRAAFKGKEPVTISGSIDLMGEETSQMTINPFDITTATSVRITSDGGRMSSKANASLSEVEVDGTFSPVAVVDAGGGEVRISESTLTMDGAMYEKRFFLGDSTFNVDHITVVAPELEAPLTVKGVSMVSSGDVEKGNYSGDGSLNIGEFTLPAALNKRTNSDVSVKDVSIGVSFADTPFAPISKLSDYSQKLAKQMSESGSVDPGMVGMDEQFLKEQVVALLKKDLAINLWVNSDVNDGALESHVNTLLTKDITEEFISELETGGALAAMKLLQQVDLDILVAIPNSVSELSPEVAMMAAMSNKFVADDSGLTAKLILKDGAITLNGEPTSIEALMRN</sequence>
<accession>A0A1H9IYS4</accession>
<dbReference type="OrthoDB" id="6346050at2"/>
<proteinExistence type="predicted"/>
<dbReference type="RefSeq" id="WP_091359328.1">
    <property type="nucleotide sequence ID" value="NZ_AP025284.1"/>
</dbReference>
<keyword evidence="2" id="KW-1185">Reference proteome</keyword>
<evidence type="ECO:0000313" key="1">
    <source>
        <dbReference type="EMBL" id="SEQ79657.1"/>
    </source>
</evidence>
<dbReference type="EMBL" id="FOGB01000008">
    <property type="protein sequence ID" value="SEQ79657.1"/>
    <property type="molecule type" value="Genomic_DNA"/>
</dbReference>
<dbReference type="InterPro" id="IPR010352">
    <property type="entry name" value="DUF945"/>
</dbReference>
<protein>
    <submittedName>
        <fullName evidence="1">Uncharacterized conserved protein YdgA, DUF945 family</fullName>
    </submittedName>
</protein>
<dbReference type="Proteomes" id="UP000198749">
    <property type="component" value="Unassembled WGS sequence"/>
</dbReference>
<reference evidence="2" key="1">
    <citation type="submission" date="2016-10" db="EMBL/GenBank/DDBJ databases">
        <authorList>
            <person name="Varghese N."/>
            <person name="Submissions S."/>
        </authorList>
    </citation>
    <scope>NUCLEOTIDE SEQUENCE [LARGE SCALE GENOMIC DNA]</scope>
    <source>
        <strain evidence="2">DSM 18887</strain>
    </source>
</reference>
<name>A0A1H9IYS4_9GAMM</name>
<gene>
    <name evidence="1" type="ORF">SAMN03080615_02762</name>
</gene>
<evidence type="ECO:0000313" key="2">
    <source>
        <dbReference type="Proteomes" id="UP000198749"/>
    </source>
</evidence>
<dbReference type="AlphaFoldDB" id="A0A1H9IYS4"/>
<organism evidence="1 2">
    <name type="scientific">Amphritea atlantica</name>
    <dbReference type="NCBI Taxonomy" id="355243"/>
    <lineage>
        <taxon>Bacteria</taxon>
        <taxon>Pseudomonadati</taxon>
        <taxon>Pseudomonadota</taxon>
        <taxon>Gammaproteobacteria</taxon>
        <taxon>Oceanospirillales</taxon>
        <taxon>Oceanospirillaceae</taxon>
        <taxon>Amphritea</taxon>
    </lineage>
</organism>